<gene>
    <name evidence="4" type="ORF">FA10DRAFT_133412</name>
</gene>
<name>A0A316YMJ8_9BASI</name>
<dbReference type="InterPro" id="IPR036013">
    <property type="entry name" value="Band_7/SPFH_dom_sf"/>
</dbReference>
<accession>A0A316YMJ8</accession>
<dbReference type="CDD" id="cd13437">
    <property type="entry name" value="SPFH_alloslipin"/>
    <property type="match status" value="1"/>
</dbReference>
<dbReference type="Gene3D" id="3.30.479.30">
    <property type="entry name" value="Band 7 domain"/>
    <property type="match status" value="1"/>
</dbReference>
<feature type="domain" description="Band 7" evidence="3">
    <location>
        <begin position="103"/>
        <end position="260"/>
    </location>
</feature>
<dbReference type="Proteomes" id="UP000245768">
    <property type="component" value="Unassembled WGS sequence"/>
</dbReference>
<dbReference type="InterPro" id="IPR001972">
    <property type="entry name" value="Stomatin_HflK_fam"/>
</dbReference>
<reference evidence="4" key="1">
    <citation type="journal article" date="2018" name="Mol. Biol. Evol.">
        <title>Broad Genomic Sampling Reveals a Smut Pathogenic Ancestry of the Fungal Clade Ustilaginomycotina.</title>
        <authorList>
            <person name="Kijpornyongpan T."/>
            <person name="Mondo S.J."/>
            <person name="Barry K."/>
            <person name="Sandor L."/>
            <person name="Lee J."/>
            <person name="Lipzen A."/>
            <person name="Pangilinan J."/>
            <person name="LaButti K."/>
            <person name="Hainaut M."/>
            <person name="Henrissat B."/>
            <person name="Grigoriev I.V."/>
            <person name="Spatafora J.W."/>
            <person name="Aime M.C."/>
        </authorList>
    </citation>
    <scope>NUCLEOTIDE SEQUENCE [LARGE SCALE GENOMIC DNA]</scope>
    <source>
        <strain evidence="4">MCA 4198</strain>
    </source>
</reference>
<dbReference type="InParanoid" id="A0A316YMJ8"/>
<evidence type="ECO:0000256" key="1">
    <source>
        <dbReference type="ARBA" id="ARBA00008164"/>
    </source>
</evidence>
<proteinExistence type="inferred from homology"/>
<protein>
    <recommendedName>
        <fullName evidence="3">Band 7 domain-containing protein</fullName>
    </recommendedName>
</protein>
<dbReference type="GO" id="GO:0098552">
    <property type="term" value="C:side of membrane"/>
    <property type="evidence" value="ECO:0007669"/>
    <property type="project" value="UniProtKB-ARBA"/>
</dbReference>
<dbReference type="STRING" id="215250.A0A316YMJ8"/>
<dbReference type="InterPro" id="IPR043202">
    <property type="entry name" value="Band-7_stomatin-like"/>
</dbReference>
<dbReference type="InterPro" id="IPR001107">
    <property type="entry name" value="Band_7"/>
</dbReference>
<evidence type="ECO:0000259" key="3">
    <source>
        <dbReference type="SMART" id="SM00244"/>
    </source>
</evidence>
<dbReference type="OrthoDB" id="2105077at2759"/>
<evidence type="ECO:0000256" key="2">
    <source>
        <dbReference type="SAM" id="MobiDB-lite"/>
    </source>
</evidence>
<dbReference type="PRINTS" id="PR00721">
    <property type="entry name" value="STOMATIN"/>
</dbReference>
<dbReference type="AlphaFoldDB" id="A0A316YMJ8"/>
<dbReference type="SUPFAM" id="SSF117892">
    <property type="entry name" value="Band 7/SPFH domain"/>
    <property type="match status" value="1"/>
</dbReference>
<keyword evidence="5" id="KW-1185">Reference proteome</keyword>
<dbReference type="PANTHER" id="PTHR10264">
    <property type="entry name" value="BAND 7 PROTEIN-RELATED"/>
    <property type="match status" value="1"/>
</dbReference>
<sequence>MNSNGHDDMEAQDNGYPPAFDSKRPEGSQSSKVPTMVAPAKIPQTNQEGIITVQPLRRSDMQPSYAQDLGLTEVKHGFYGSLINCLGDTAGALGQFPCCPCPNPFKQVRQGSVGLVSRFGQFYKSVDPGLVKINPCSESLRIVDVKIQLITVPQQRVTTRDNVSIELDSVIYWHVSNPYRAAYGIQDIHRSLVERAQTTLRDVVGSRTIQSVISDRTEVAHQVEEILETVASKWGVVVESILIKDIMFSRELQESLSSAATQRRIGESKVIAAKAEVDAAKLMRQAADILSSPAAMQIRQLESLQAMAKSAGSKVIFVPMNLNDVKSSVLADGTGVFHPDPHGVGPSVPNPVYQEDPTKDVARLSQLANM</sequence>
<dbReference type="GO" id="GO:0005886">
    <property type="term" value="C:plasma membrane"/>
    <property type="evidence" value="ECO:0007669"/>
    <property type="project" value="InterPro"/>
</dbReference>
<dbReference type="EMBL" id="KZ819637">
    <property type="protein sequence ID" value="PWN88965.1"/>
    <property type="molecule type" value="Genomic_DNA"/>
</dbReference>
<dbReference type="RefSeq" id="XP_025376163.1">
    <property type="nucleotide sequence ID" value="XM_025517992.1"/>
</dbReference>
<feature type="region of interest" description="Disordered" evidence="2">
    <location>
        <begin position="1"/>
        <end position="36"/>
    </location>
</feature>
<dbReference type="SMART" id="SM00244">
    <property type="entry name" value="PHB"/>
    <property type="match status" value="1"/>
</dbReference>
<dbReference type="PANTHER" id="PTHR10264:SF19">
    <property type="entry name" value="AT06885P-RELATED"/>
    <property type="match status" value="1"/>
</dbReference>
<organism evidence="4 5">
    <name type="scientific">Acaromyces ingoldii</name>
    <dbReference type="NCBI Taxonomy" id="215250"/>
    <lineage>
        <taxon>Eukaryota</taxon>
        <taxon>Fungi</taxon>
        <taxon>Dikarya</taxon>
        <taxon>Basidiomycota</taxon>
        <taxon>Ustilaginomycotina</taxon>
        <taxon>Exobasidiomycetes</taxon>
        <taxon>Exobasidiales</taxon>
        <taxon>Cryptobasidiaceae</taxon>
        <taxon>Acaromyces</taxon>
    </lineage>
</organism>
<comment type="similarity">
    <text evidence="1">Belongs to the band 7/mec-2 family.</text>
</comment>
<evidence type="ECO:0000313" key="5">
    <source>
        <dbReference type="Proteomes" id="UP000245768"/>
    </source>
</evidence>
<dbReference type="FunFam" id="3.30.479.30:FF:000004">
    <property type="entry name" value="Putative membrane protease family, stomatin"/>
    <property type="match status" value="1"/>
</dbReference>
<dbReference type="Pfam" id="PF01145">
    <property type="entry name" value="Band_7"/>
    <property type="match status" value="1"/>
</dbReference>
<dbReference type="Gene3D" id="6.10.250.2090">
    <property type="match status" value="1"/>
</dbReference>
<dbReference type="GeneID" id="37039908"/>
<evidence type="ECO:0000313" key="4">
    <source>
        <dbReference type="EMBL" id="PWN88965.1"/>
    </source>
</evidence>